<dbReference type="EC" id="2.7.7.60" evidence="3"/>
<dbReference type="GO" id="GO:0050518">
    <property type="term" value="F:2-C-methyl-D-erythritol 4-phosphate cytidylyltransferase activity"/>
    <property type="evidence" value="ECO:0007669"/>
    <property type="project" value="UniProtKB-EC"/>
</dbReference>
<dbReference type="RefSeq" id="WP_022193177.1">
    <property type="nucleotide sequence ID" value="NZ_CZBM01000002.1"/>
</dbReference>
<name>A0A174RZA4_PARDI</name>
<dbReference type="SUPFAM" id="SSF53448">
    <property type="entry name" value="Nucleotide-diphospho-sugar transferases"/>
    <property type="match status" value="1"/>
</dbReference>
<gene>
    <name evidence="3" type="primary">ispD1</name>
    <name evidence="3" type="ORF">ERS852560_00891</name>
    <name evidence="5" type="ORF">GKD54_13075</name>
    <name evidence="4" type="ORF">GKD58_06130</name>
</gene>
<dbReference type="EMBL" id="CZBM01000002">
    <property type="protein sequence ID" value="CUP88505.1"/>
    <property type="molecule type" value="Genomic_DNA"/>
</dbReference>
<dbReference type="AlphaFoldDB" id="A0A174RZA4"/>
<reference evidence="3 6" key="1">
    <citation type="submission" date="2015-09" db="EMBL/GenBank/DDBJ databases">
        <authorList>
            <consortium name="Pathogen Informatics"/>
        </authorList>
    </citation>
    <scope>NUCLEOTIDE SEQUENCE [LARGE SCALE GENOMIC DNA]</scope>
    <source>
        <strain evidence="3 6">2789STDY5834948</strain>
    </source>
</reference>
<dbReference type="Pfam" id="PF01128">
    <property type="entry name" value="IspD"/>
    <property type="match status" value="1"/>
</dbReference>
<evidence type="ECO:0000313" key="5">
    <source>
        <dbReference type="EMBL" id="MRZ07127.1"/>
    </source>
</evidence>
<organism evidence="3 6">
    <name type="scientific">Parabacteroides distasonis</name>
    <dbReference type="NCBI Taxonomy" id="823"/>
    <lineage>
        <taxon>Bacteria</taxon>
        <taxon>Pseudomonadati</taxon>
        <taxon>Bacteroidota</taxon>
        <taxon>Bacteroidia</taxon>
        <taxon>Bacteroidales</taxon>
        <taxon>Tannerellaceae</taxon>
        <taxon>Parabacteroides</taxon>
    </lineage>
</organism>
<evidence type="ECO:0000313" key="6">
    <source>
        <dbReference type="Proteomes" id="UP000095332"/>
    </source>
</evidence>
<dbReference type="Proteomes" id="UP000450599">
    <property type="component" value="Unassembled WGS sequence"/>
</dbReference>
<dbReference type="InterPro" id="IPR029044">
    <property type="entry name" value="Nucleotide-diphossugar_trans"/>
</dbReference>
<sequence>MNIAIVFAGGTGQRMNTKTRPKQFLELHGKPILVYTLEQFQQHNEIDHIILVSIQDWLDYCFDLAEKYHLSKICAIIPGGNTGQQSIYKGLSKAAEQFSGDSIVLIHDGVRPLIDEETITKDLECVRKHGSAVTVSPAIETIALKGEEGKVGQIIDRSQCQLAKAPQCFYLKDILDAHYRAQVDGGKEFVDSACLMQNYGYKLYTVEGTPENIKITTPGDFYIFRAIIDARENLQILGI</sequence>
<proteinExistence type="predicted"/>
<dbReference type="FunFam" id="3.90.550.10:FF:000003">
    <property type="entry name" value="2-C-methyl-D-erythritol 4-phosphate cytidylyltransferase"/>
    <property type="match status" value="1"/>
</dbReference>
<keyword evidence="1 3" id="KW-0808">Transferase</keyword>
<dbReference type="Proteomes" id="UP000471216">
    <property type="component" value="Unassembled WGS sequence"/>
</dbReference>
<keyword evidence="2 3" id="KW-0548">Nucleotidyltransferase</keyword>
<dbReference type="EMBL" id="WKMW01000004">
    <property type="protein sequence ID" value="MRY83835.1"/>
    <property type="molecule type" value="Genomic_DNA"/>
</dbReference>
<evidence type="ECO:0000256" key="2">
    <source>
        <dbReference type="ARBA" id="ARBA00022695"/>
    </source>
</evidence>
<dbReference type="InterPro" id="IPR018294">
    <property type="entry name" value="ISPD_synthase_CS"/>
</dbReference>
<dbReference type="GO" id="GO:0005829">
    <property type="term" value="C:cytosol"/>
    <property type="evidence" value="ECO:0007669"/>
    <property type="project" value="TreeGrafter"/>
</dbReference>
<evidence type="ECO:0000313" key="8">
    <source>
        <dbReference type="Proteomes" id="UP000471216"/>
    </source>
</evidence>
<evidence type="ECO:0000256" key="1">
    <source>
        <dbReference type="ARBA" id="ARBA00022679"/>
    </source>
</evidence>
<reference evidence="7 8" key="2">
    <citation type="journal article" date="2019" name="Nat. Med.">
        <title>A library of human gut bacterial isolates paired with longitudinal multiomics data enables mechanistic microbiome research.</title>
        <authorList>
            <person name="Poyet M."/>
            <person name="Groussin M."/>
            <person name="Gibbons S.M."/>
            <person name="Avila-Pacheco J."/>
            <person name="Jiang X."/>
            <person name="Kearney S.M."/>
            <person name="Perrotta A.R."/>
            <person name="Berdy B."/>
            <person name="Zhao S."/>
            <person name="Lieberman T.D."/>
            <person name="Swanson P.K."/>
            <person name="Smith M."/>
            <person name="Roesemann S."/>
            <person name="Alexander J.E."/>
            <person name="Rich S.A."/>
            <person name="Livny J."/>
            <person name="Vlamakis H."/>
            <person name="Clish C."/>
            <person name="Bullock K."/>
            <person name="Deik A."/>
            <person name="Scott J."/>
            <person name="Pierce K.A."/>
            <person name="Xavier R.J."/>
            <person name="Alm E.J."/>
        </authorList>
    </citation>
    <scope>NUCLEOTIDE SEQUENCE [LARGE SCALE GENOMIC DNA]</scope>
    <source>
        <strain evidence="5 8">BIOML-A10</strain>
        <strain evidence="4 7">BIOML-A11</strain>
    </source>
</reference>
<evidence type="ECO:0000313" key="4">
    <source>
        <dbReference type="EMBL" id="MRY83835.1"/>
    </source>
</evidence>
<dbReference type="Proteomes" id="UP000095332">
    <property type="component" value="Unassembled WGS sequence"/>
</dbReference>
<dbReference type="CDD" id="cd02516">
    <property type="entry name" value="CDP-ME_synthetase"/>
    <property type="match status" value="1"/>
</dbReference>
<dbReference type="PANTHER" id="PTHR43015:SF1">
    <property type="entry name" value="D-RIBITOL-5-PHOSPHATE CYTIDYLYLTRANSFERASE"/>
    <property type="match status" value="1"/>
</dbReference>
<accession>A0A174RZA4</accession>
<evidence type="ECO:0000313" key="7">
    <source>
        <dbReference type="Proteomes" id="UP000450599"/>
    </source>
</evidence>
<dbReference type="InterPro" id="IPR034683">
    <property type="entry name" value="IspD/TarI"/>
</dbReference>
<protein>
    <submittedName>
        <fullName evidence="3">2-C-methyl-D-erythritol 4-phosphate cytidylyltransferase 1</fullName>
        <ecNumber evidence="3">2.7.7.60</ecNumber>
    </submittedName>
    <submittedName>
        <fullName evidence="4">NTP transferase domain-containing protein</fullName>
    </submittedName>
</protein>
<dbReference type="GO" id="GO:0008299">
    <property type="term" value="P:isoprenoid biosynthetic process"/>
    <property type="evidence" value="ECO:0007669"/>
    <property type="project" value="InterPro"/>
</dbReference>
<evidence type="ECO:0000313" key="3">
    <source>
        <dbReference type="EMBL" id="CUP88505.1"/>
    </source>
</evidence>
<dbReference type="EMBL" id="WKMX01000011">
    <property type="protein sequence ID" value="MRZ07127.1"/>
    <property type="molecule type" value="Genomic_DNA"/>
</dbReference>
<dbReference type="Gene3D" id="3.90.550.10">
    <property type="entry name" value="Spore Coat Polysaccharide Biosynthesis Protein SpsA, Chain A"/>
    <property type="match status" value="1"/>
</dbReference>
<dbReference type="PROSITE" id="PS01295">
    <property type="entry name" value="ISPD"/>
    <property type="match status" value="1"/>
</dbReference>
<dbReference type="PANTHER" id="PTHR43015">
    <property type="entry name" value="D-RIBITOL-5-PHOSPHATE CYTIDYLYLTRANSFERASE"/>
    <property type="match status" value="1"/>
</dbReference>